<organism evidence="2 3">
    <name type="scientific">Amycolatopsis rhabdoformis</name>
    <dbReference type="NCBI Taxonomy" id="1448059"/>
    <lineage>
        <taxon>Bacteria</taxon>
        <taxon>Bacillati</taxon>
        <taxon>Actinomycetota</taxon>
        <taxon>Actinomycetes</taxon>
        <taxon>Pseudonocardiales</taxon>
        <taxon>Pseudonocardiaceae</taxon>
        <taxon>Amycolatopsis</taxon>
    </lineage>
</organism>
<dbReference type="Proteomes" id="UP001330812">
    <property type="component" value="Chromosome"/>
</dbReference>
<dbReference type="SUPFAM" id="SSF53597">
    <property type="entry name" value="Dihydrofolate reductase-like"/>
    <property type="match status" value="1"/>
</dbReference>
<evidence type="ECO:0000313" key="3">
    <source>
        <dbReference type="Proteomes" id="UP001330812"/>
    </source>
</evidence>
<protein>
    <submittedName>
        <fullName evidence="2">Dihydrofolate reductase family protein</fullName>
    </submittedName>
</protein>
<dbReference type="InterPro" id="IPR024072">
    <property type="entry name" value="DHFR-like_dom_sf"/>
</dbReference>
<proteinExistence type="predicted"/>
<dbReference type="RefSeq" id="WP_326565651.1">
    <property type="nucleotide sequence ID" value="NZ_CP142149.1"/>
</dbReference>
<keyword evidence="3" id="KW-1185">Reference proteome</keyword>
<feature type="domain" description="Bacterial bifunctional deaminase-reductase C-terminal" evidence="1">
    <location>
        <begin position="7"/>
        <end position="183"/>
    </location>
</feature>
<sequence length="198" mass="21557">MAVTMASFCMSLDGFVARRDNSVGPLFDWYQGGDVEVPMVGYPVKFRVAKASADYLTRLMADAARSAFVCGRRVFDYTHGWGGNPPGGGKAFVVTHRPPPADWPREQLAPFTFVSNVADAIEQAKSAGDGNVGVSGPAIAQQCLNLGLLDELRIDLVPVFLGEGVRYFENITTAKPELERVEVVEGVGVTHLRFRVHR</sequence>
<reference evidence="2 3" key="1">
    <citation type="journal article" date="2015" name="Int. J. Syst. Evol. Microbiol.">
        <title>Amycolatopsis rhabdoformis sp. nov., an actinomycete isolated from a tropical forest soil.</title>
        <authorList>
            <person name="Souza W.R."/>
            <person name="Silva R.E."/>
            <person name="Goodfellow M."/>
            <person name="Busarakam K."/>
            <person name="Figueiro F.S."/>
            <person name="Ferreira D."/>
            <person name="Rodrigues-Filho E."/>
            <person name="Moraes L.A.B."/>
            <person name="Zucchi T.D."/>
        </authorList>
    </citation>
    <scope>NUCLEOTIDE SEQUENCE [LARGE SCALE GENOMIC DNA]</scope>
    <source>
        <strain evidence="2 3">NCIMB 14900</strain>
    </source>
</reference>
<dbReference type="Pfam" id="PF01872">
    <property type="entry name" value="RibD_C"/>
    <property type="match status" value="1"/>
</dbReference>
<evidence type="ECO:0000313" key="2">
    <source>
        <dbReference type="EMBL" id="WSE26667.1"/>
    </source>
</evidence>
<name>A0ABZ1HX08_9PSEU</name>
<dbReference type="InterPro" id="IPR002734">
    <property type="entry name" value="RibDG_C"/>
</dbReference>
<evidence type="ECO:0000259" key="1">
    <source>
        <dbReference type="Pfam" id="PF01872"/>
    </source>
</evidence>
<accession>A0ABZ1HX08</accession>
<dbReference type="Gene3D" id="3.40.430.10">
    <property type="entry name" value="Dihydrofolate Reductase, subunit A"/>
    <property type="match status" value="1"/>
</dbReference>
<dbReference type="EMBL" id="CP142149">
    <property type="protein sequence ID" value="WSE26667.1"/>
    <property type="molecule type" value="Genomic_DNA"/>
</dbReference>
<gene>
    <name evidence="2" type="ORF">VSH64_27720</name>
</gene>